<dbReference type="InterPro" id="IPR011989">
    <property type="entry name" value="ARM-like"/>
</dbReference>
<dbReference type="InterPro" id="IPR013932">
    <property type="entry name" value="TATA-bd_TIP120"/>
</dbReference>
<evidence type="ECO:0000256" key="1">
    <source>
        <dbReference type="ARBA" id="ARBA00007657"/>
    </source>
</evidence>
<gene>
    <name evidence="6" type="ORF">BDY21DRAFT_121053</name>
</gene>
<sequence length="1404" mass="148396">MAHAASTPQTITALLPKLHDADADFRYMALADLHQTLLATGPSQSQVHIVTNDSTLYTRLSDGLLHTLADSNGEVQNMAVKCLGPFATKVPAYVLSSMIDRIAGMGTKGGGGGGTTGQAVDESIPALALRAIVVALPKPVQGTPPTKATQDAYAAISCALIPRLVGGKAPSSASAGKSSGADKSGTGGSTTMGMLPADVAHGTDSNAIDVLTETARCFGPLLHRSEVDALQRSTLEVLESARTSSVLKKKAVVAMAALAPYFSQDLLSRFVSTIVERLRQPHLTSAKRKVYLTLLGSVARAVPRRFGPYLKVVGEFVLAAVSQAELDEELEAREEDDDGERNTEVDDVHEAALVAIEGFLLFCKDDMKSFLGESLDAALRFLKYNPNFTGDDEDGDETMGVDDEDNGLEGLEGDDFEEEQGFDDDEDSSWKVRRCAAKVLSAIVTTRSDEDLLEDATLYERVAPILISRFKEREESVRLEVLSTLSLLIRRTSEMHIVSSSASTTGQTDASMMPPPPAPSRKRRRGASDASMFDAQAAVIAASGTGFASPVNGGTPITGPRAALAKLSSLMVTGVAGLLRSSPSPTKQASLVLLRDVVVTQRGGLDEYLEQIMGPIADAIKASEAQTSGSSLANANGLRVCAMQLLGVIAETHSSKNVQPFMGSIVPALVSAIKDRMSKVSIEALAATEQVIKALTPPRALASGDANKDSLAQLYSVIMDRIRTSYVDIEVREKAIAVLGLLLGRTAASPGLVTPDQRKEGLDLLADRLRNEVTRLAAVRAIDVVIALADDKSQFEPAWVRAVALELGAQTRKANRGLRSAAVAALKTLAVNKATRDNLDAESIGEVVGMLPPILESADFYLVSQALVILSTFVRADAAAVVDAALVKRVADIVASPLSGPVVSSLLGLVEAIGEMGQGGPLMNSLLRGVGVNGNPDLVGKTVGTLLVAGASSVGVSLDDFVKELKGAADDVRRCLALAVLGEAALRLGKRSPLEPGFFMGYFDAKGSDKVALAAAVALGRAAAGDPERFVPEVVGKLERPRTAFERYLALNSVKEMLTHADGEEAGAGVVTFGKDLWKVVMEASQEGEDNRAIGAECVGRLAVLEPGVYLPELEGLLKDPSPGVRGLVISALRFTFADTDEAYDDHLRADVVGMLTAMLNDNELENRRMALSTVNAALRNKPHLVVPALGGLAPLVLGETEVRPELVREVAMGPFKIKVDDGLELRKSAYETLNALLDAAFPRLSLLPVFDRILAGVADDHNIRTLCLHMLTRLSTLAPDATRSVLNTLSGLFRTVLQTKPKENAVKQEVERVKDSANQVLRTTLVLQMAFGVADQAGPAGVGGGAGVPVGAMGASSLGAMGTAGGAAEADGIRDWVAYWEWCRREMEQGLRSAERELKEKGA</sequence>
<protein>
    <submittedName>
        <fullName evidence="6">Armadillo-type protein</fullName>
    </submittedName>
</protein>
<evidence type="ECO:0000313" key="7">
    <source>
        <dbReference type="Proteomes" id="UP000799766"/>
    </source>
</evidence>
<keyword evidence="7" id="KW-1185">Reference proteome</keyword>
<organism evidence="6 7">
    <name type="scientific">Lineolata rhizophorae</name>
    <dbReference type="NCBI Taxonomy" id="578093"/>
    <lineage>
        <taxon>Eukaryota</taxon>
        <taxon>Fungi</taxon>
        <taxon>Dikarya</taxon>
        <taxon>Ascomycota</taxon>
        <taxon>Pezizomycotina</taxon>
        <taxon>Dothideomycetes</taxon>
        <taxon>Dothideomycetes incertae sedis</taxon>
        <taxon>Lineolatales</taxon>
        <taxon>Lineolataceae</taxon>
        <taxon>Lineolata</taxon>
    </lineage>
</organism>
<dbReference type="InterPro" id="IPR039852">
    <property type="entry name" value="CAND1/CAND2"/>
</dbReference>
<evidence type="ECO:0000256" key="2">
    <source>
        <dbReference type="ARBA" id="ARBA00022737"/>
    </source>
</evidence>
<name>A0A6A6NP64_9PEZI</name>
<dbReference type="Pfam" id="PF08623">
    <property type="entry name" value="TIP120"/>
    <property type="match status" value="1"/>
</dbReference>
<feature type="region of interest" description="Disordered" evidence="4">
    <location>
        <begin position="171"/>
        <end position="198"/>
    </location>
</feature>
<dbReference type="SUPFAM" id="SSF48371">
    <property type="entry name" value="ARM repeat"/>
    <property type="match status" value="1"/>
</dbReference>
<accession>A0A6A6NP64</accession>
<dbReference type="Gene3D" id="1.25.10.10">
    <property type="entry name" value="Leucine-rich Repeat Variant"/>
    <property type="match status" value="1"/>
</dbReference>
<keyword evidence="2" id="KW-0677">Repeat</keyword>
<evidence type="ECO:0000313" key="6">
    <source>
        <dbReference type="EMBL" id="KAF2453570.1"/>
    </source>
</evidence>
<dbReference type="GO" id="GO:0010265">
    <property type="term" value="P:SCF complex assembly"/>
    <property type="evidence" value="ECO:0007669"/>
    <property type="project" value="InterPro"/>
</dbReference>
<reference evidence="6" key="1">
    <citation type="journal article" date="2020" name="Stud. Mycol.">
        <title>101 Dothideomycetes genomes: a test case for predicting lifestyles and emergence of pathogens.</title>
        <authorList>
            <person name="Haridas S."/>
            <person name="Albert R."/>
            <person name="Binder M."/>
            <person name="Bloem J."/>
            <person name="Labutti K."/>
            <person name="Salamov A."/>
            <person name="Andreopoulos B."/>
            <person name="Baker S."/>
            <person name="Barry K."/>
            <person name="Bills G."/>
            <person name="Bluhm B."/>
            <person name="Cannon C."/>
            <person name="Castanera R."/>
            <person name="Culley D."/>
            <person name="Daum C."/>
            <person name="Ezra D."/>
            <person name="Gonzalez J."/>
            <person name="Henrissat B."/>
            <person name="Kuo A."/>
            <person name="Liang C."/>
            <person name="Lipzen A."/>
            <person name="Lutzoni F."/>
            <person name="Magnuson J."/>
            <person name="Mondo S."/>
            <person name="Nolan M."/>
            <person name="Ohm R."/>
            <person name="Pangilinan J."/>
            <person name="Park H.-J."/>
            <person name="Ramirez L."/>
            <person name="Alfaro M."/>
            <person name="Sun H."/>
            <person name="Tritt A."/>
            <person name="Yoshinaga Y."/>
            <person name="Zwiers L.-H."/>
            <person name="Turgeon B."/>
            <person name="Goodwin S."/>
            <person name="Spatafora J."/>
            <person name="Crous P."/>
            <person name="Grigoriev I."/>
        </authorList>
    </citation>
    <scope>NUCLEOTIDE SEQUENCE</scope>
    <source>
        <strain evidence="6">ATCC 16933</strain>
    </source>
</reference>
<keyword evidence="3" id="KW-0833">Ubl conjugation pathway</keyword>
<comment type="similarity">
    <text evidence="1">Belongs to the CAND family.</text>
</comment>
<dbReference type="PANTHER" id="PTHR12696">
    <property type="entry name" value="TIP120"/>
    <property type="match status" value="1"/>
</dbReference>
<dbReference type="Pfam" id="PF25782">
    <property type="entry name" value="TPR_CAND1"/>
    <property type="match status" value="1"/>
</dbReference>
<dbReference type="InterPro" id="IPR016024">
    <property type="entry name" value="ARM-type_fold"/>
</dbReference>
<dbReference type="EMBL" id="MU001696">
    <property type="protein sequence ID" value="KAF2453570.1"/>
    <property type="molecule type" value="Genomic_DNA"/>
</dbReference>
<proteinExistence type="inferred from homology"/>
<feature type="region of interest" description="Disordered" evidence="4">
    <location>
        <begin position="498"/>
        <end position="528"/>
    </location>
</feature>
<feature type="compositionally biased region" description="Low complexity" evidence="4">
    <location>
        <begin position="171"/>
        <end position="184"/>
    </location>
</feature>
<feature type="compositionally biased region" description="Polar residues" evidence="4">
    <location>
        <begin position="498"/>
        <end position="509"/>
    </location>
</feature>
<dbReference type="Proteomes" id="UP000799766">
    <property type="component" value="Unassembled WGS sequence"/>
</dbReference>
<evidence type="ECO:0000259" key="5">
    <source>
        <dbReference type="Pfam" id="PF08623"/>
    </source>
</evidence>
<feature type="domain" description="TATA-binding protein interacting (TIP20)" evidence="5">
    <location>
        <begin position="1185"/>
        <end position="1334"/>
    </location>
</feature>
<feature type="region of interest" description="Disordered" evidence="4">
    <location>
        <begin position="390"/>
        <end position="424"/>
    </location>
</feature>
<evidence type="ECO:0000256" key="4">
    <source>
        <dbReference type="SAM" id="MobiDB-lite"/>
    </source>
</evidence>
<dbReference type="OrthoDB" id="6260732at2759"/>
<evidence type="ECO:0000256" key="3">
    <source>
        <dbReference type="ARBA" id="ARBA00022786"/>
    </source>
</evidence>